<gene>
    <name evidence="3" type="ORF">PsYK624_015190</name>
</gene>
<evidence type="ECO:0000313" key="4">
    <source>
        <dbReference type="Proteomes" id="UP000703269"/>
    </source>
</evidence>
<feature type="domain" description="DUF6699" evidence="2">
    <location>
        <begin position="237"/>
        <end position="368"/>
    </location>
</feature>
<accession>A0A9P3G0F0</accession>
<feature type="region of interest" description="Disordered" evidence="1">
    <location>
        <begin position="1"/>
        <end position="24"/>
    </location>
</feature>
<feature type="compositionally biased region" description="Basic and acidic residues" evidence="1">
    <location>
        <begin position="171"/>
        <end position="182"/>
    </location>
</feature>
<dbReference type="OrthoDB" id="3265169at2759"/>
<name>A0A9P3G0F0_9APHY</name>
<feature type="compositionally biased region" description="Low complexity" evidence="1">
    <location>
        <begin position="139"/>
        <end position="154"/>
    </location>
</feature>
<reference evidence="3 4" key="1">
    <citation type="submission" date="2021-08" db="EMBL/GenBank/DDBJ databases">
        <title>Draft Genome Sequence of Phanerochaete sordida strain YK-624.</title>
        <authorList>
            <person name="Mori T."/>
            <person name="Dohra H."/>
            <person name="Suzuki T."/>
            <person name="Kawagishi H."/>
            <person name="Hirai H."/>
        </authorList>
    </citation>
    <scope>NUCLEOTIDE SEQUENCE [LARGE SCALE GENOMIC DNA]</scope>
    <source>
        <strain evidence="3 4">YK-624</strain>
    </source>
</reference>
<evidence type="ECO:0000313" key="3">
    <source>
        <dbReference type="EMBL" id="GJE85440.1"/>
    </source>
</evidence>
<protein>
    <recommendedName>
        <fullName evidence="2">DUF6699 domain-containing protein</fullName>
    </recommendedName>
</protein>
<dbReference type="InterPro" id="IPR046522">
    <property type="entry name" value="DUF6699"/>
</dbReference>
<feature type="compositionally biased region" description="Polar residues" evidence="1">
    <location>
        <begin position="160"/>
        <end position="170"/>
    </location>
</feature>
<evidence type="ECO:0000256" key="1">
    <source>
        <dbReference type="SAM" id="MobiDB-lite"/>
    </source>
</evidence>
<dbReference type="EMBL" id="BPQB01000002">
    <property type="protein sequence ID" value="GJE85440.1"/>
    <property type="molecule type" value="Genomic_DNA"/>
</dbReference>
<sequence>MSDEPPPLVDYPGQQPYANAGWPTHGTPMFGMGHFPAPVQPEWGGFGTPWAAPSAGVLTPMFPAAQPVQQPPPGWAGPSPAVTQVPFPTGTVAQGNDDWVHVQPAPGEAWPVEPKGSLSNRFASMMSSPSRSMSKRSSSRPLSPFSTDSSSPSSRHSDLTRSASWTSSVDENTKRPPREWRSDFSMSRSPRLGAAIGSLLHLSPRPRSASRRGSLSSPKVTLNPYIRYSSSRMSMFLDLREPPPRVRFLELPRDVSEWDLMRYACEPPLPVMVFYSPAFPWYIEARTQNPVGVTLYEMFMAIWQCMMTPISHEDYYNNEMDQEARELIALAWAQRCGENQEERNKGIRRVDFLMEKVGLEGVTKGKDGYFELKIKKV</sequence>
<comment type="caution">
    <text evidence="3">The sequence shown here is derived from an EMBL/GenBank/DDBJ whole genome shotgun (WGS) entry which is preliminary data.</text>
</comment>
<organism evidence="3 4">
    <name type="scientific">Phanerochaete sordida</name>
    <dbReference type="NCBI Taxonomy" id="48140"/>
    <lineage>
        <taxon>Eukaryota</taxon>
        <taxon>Fungi</taxon>
        <taxon>Dikarya</taxon>
        <taxon>Basidiomycota</taxon>
        <taxon>Agaricomycotina</taxon>
        <taxon>Agaricomycetes</taxon>
        <taxon>Polyporales</taxon>
        <taxon>Phanerochaetaceae</taxon>
        <taxon>Phanerochaete</taxon>
    </lineage>
</organism>
<feature type="region of interest" description="Disordered" evidence="1">
    <location>
        <begin position="97"/>
        <end position="185"/>
    </location>
</feature>
<keyword evidence="4" id="KW-1185">Reference proteome</keyword>
<dbReference type="Proteomes" id="UP000703269">
    <property type="component" value="Unassembled WGS sequence"/>
</dbReference>
<evidence type="ECO:0000259" key="2">
    <source>
        <dbReference type="Pfam" id="PF20415"/>
    </source>
</evidence>
<dbReference type="Pfam" id="PF20415">
    <property type="entry name" value="DUF6699"/>
    <property type="match status" value="1"/>
</dbReference>
<proteinExistence type="predicted"/>
<dbReference type="AlphaFoldDB" id="A0A9P3G0F0"/>